<gene>
    <name evidence="1" type="ORF">ZIOFF_042846</name>
</gene>
<protein>
    <submittedName>
        <fullName evidence="1">Uncharacterized protein</fullName>
    </submittedName>
</protein>
<reference evidence="1 2" key="1">
    <citation type="submission" date="2020-08" db="EMBL/GenBank/DDBJ databases">
        <title>Plant Genome Project.</title>
        <authorList>
            <person name="Zhang R.-G."/>
        </authorList>
    </citation>
    <scope>NUCLEOTIDE SEQUENCE [LARGE SCALE GENOMIC DNA]</scope>
    <source>
        <tissue evidence="1">Rhizome</tissue>
    </source>
</reference>
<proteinExistence type="predicted"/>
<evidence type="ECO:0000313" key="1">
    <source>
        <dbReference type="EMBL" id="KAG6495055.1"/>
    </source>
</evidence>
<evidence type="ECO:0000313" key="2">
    <source>
        <dbReference type="Proteomes" id="UP000734854"/>
    </source>
</evidence>
<keyword evidence="2" id="KW-1185">Reference proteome</keyword>
<dbReference type="Proteomes" id="UP000734854">
    <property type="component" value="Unassembled WGS sequence"/>
</dbReference>
<dbReference type="PANTHER" id="PTHR36807">
    <property type="entry name" value="PHOSPHOGLYCOLATE PHOSPHATASE"/>
    <property type="match status" value="1"/>
</dbReference>
<dbReference type="Pfam" id="PF12452">
    <property type="entry name" value="DUF3685"/>
    <property type="match status" value="1"/>
</dbReference>
<sequence>MACCASIPSCTLLRVQSICCETEPLFVNRRNIYARVLGSWHLRKVDLISQFRFSTPFLANVFFGTSSKTVQCMKKSSPKCFGVGMLITPKNSVADNWIPIVDQMLLTISVIFAYLAGVVPKDRTFPNVGSNTAGPSYDAATSSNGRSTESISNNYWHEISGKLMDALSTIKDDHAFSTKVYEDLYYSKRSPLNMFAINEGPRLRLIWVTLQQLQNKAGCLDTFNVNAIPENSKFVTRDVWLKISSKIVTGVILPVCTEWLRVEHDLEIGESNVNLPSKIIGKLKEDDRILQNINRVGKIELYSDLIFFLRFGSPSPWCCCDSKLLPQHGADILEDMIVMLADTIASIYVEVISIDSDIFTEMNVFGLTLCSMSTRTLQKLRNEVLLNQWLQENFESVISMYEDRFELHILQRELFDNPEHKESSNLTWWKNLPFKKSAVPSLVPYVCISQFSLPVKRMKELRALTGWRYCFSLYLEFCDISMPFFRAAFNKVSKAVSFLLVCMIGRSVGLIFSGIRQSLGWR</sequence>
<accession>A0A8J5KY96</accession>
<dbReference type="PANTHER" id="PTHR36807:SF2">
    <property type="entry name" value="PHOSPHOGLYCOLATE PHOSPHATASE"/>
    <property type="match status" value="1"/>
</dbReference>
<dbReference type="AlphaFoldDB" id="A0A8J5KY96"/>
<dbReference type="EMBL" id="JACMSC010000012">
    <property type="protein sequence ID" value="KAG6495055.1"/>
    <property type="molecule type" value="Genomic_DNA"/>
</dbReference>
<dbReference type="InterPro" id="IPR022552">
    <property type="entry name" value="UPF_Ycf55"/>
</dbReference>
<comment type="caution">
    <text evidence="1">The sequence shown here is derived from an EMBL/GenBank/DDBJ whole genome shotgun (WGS) entry which is preliminary data.</text>
</comment>
<name>A0A8J5KY96_ZINOF</name>
<organism evidence="1 2">
    <name type="scientific">Zingiber officinale</name>
    <name type="common">Ginger</name>
    <name type="synonym">Amomum zingiber</name>
    <dbReference type="NCBI Taxonomy" id="94328"/>
    <lineage>
        <taxon>Eukaryota</taxon>
        <taxon>Viridiplantae</taxon>
        <taxon>Streptophyta</taxon>
        <taxon>Embryophyta</taxon>
        <taxon>Tracheophyta</taxon>
        <taxon>Spermatophyta</taxon>
        <taxon>Magnoliopsida</taxon>
        <taxon>Liliopsida</taxon>
        <taxon>Zingiberales</taxon>
        <taxon>Zingiberaceae</taxon>
        <taxon>Zingiber</taxon>
    </lineage>
</organism>